<proteinExistence type="predicted"/>
<keyword evidence="2" id="KW-0472">Membrane</keyword>
<keyword evidence="2" id="KW-0812">Transmembrane</keyword>
<gene>
    <name evidence="3" type="ORF">Daus18300_006458</name>
</gene>
<feature type="transmembrane region" description="Helical" evidence="2">
    <location>
        <begin position="241"/>
        <end position="262"/>
    </location>
</feature>
<feature type="compositionally biased region" description="Basic and acidic residues" evidence="1">
    <location>
        <begin position="167"/>
        <end position="185"/>
    </location>
</feature>
<feature type="region of interest" description="Disordered" evidence="1">
    <location>
        <begin position="147"/>
        <end position="185"/>
    </location>
</feature>
<reference evidence="3 4" key="1">
    <citation type="journal article" date="2024" name="IMA Fungus">
        <title>IMA Genome - F19 : A genome assembly and annotation guide to empower mycologists, including annotated draft genome sequences of Ceratocystis pirilliformis, Diaporthe australafricana, Fusarium ophioides, Paecilomyces lecythidis, and Sporothrix stenoceras.</title>
        <authorList>
            <person name="Aylward J."/>
            <person name="Wilson A.M."/>
            <person name="Visagie C.M."/>
            <person name="Spraker J."/>
            <person name="Barnes I."/>
            <person name="Buitendag C."/>
            <person name="Ceriani C."/>
            <person name="Del Mar Angel L."/>
            <person name="du Plessis D."/>
            <person name="Fuchs T."/>
            <person name="Gasser K."/>
            <person name="Kramer D."/>
            <person name="Li W."/>
            <person name="Munsamy K."/>
            <person name="Piso A."/>
            <person name="Price J.L."/>
            <person name="Sonnekus B."/>
            <person name="Thomas C."/>
            <person name="van der Nest A."/>
            <person name="van Dijk A."/>
            <person name="van Heerden A."/>
            <person name="van Vuuren N."/>
            <person name="Yilmaz N."/>
            <person name="Duong T.A."/>
            <person name="van der Merwe N.A."/>
            <person name="Wingfield M.J."/>
            <person name="Wingfield B.D."/>
        </authorList>
    </citation>
    <scope>NUCLEOTIDE SEQUENCE [LARGE SCALE GENOMIC DNA]</scope>
    <source>
        <strain evidence="3 4">CMW 18300</strain>
    </source>
</reference>
<dbReference type="Proteomes" id="UP001583177">
    <property type="component" value="Unassembled WGS sequence"/>
</dbReference>
<evidence type="ECO:0000256" key="2">
    <source>
        <dbReference type="SAM" id="Phobius"/>
    </source>
</evidence>
<protein>
    <submittedName>
        <fullName evidence="3">Uncharacterized protein</fullName>
    </submittedName>
</protein>
<keyword evidence="4" id="KW-1185">Reference proteome</keyword>
<feature type="region of interest" description="Disordered" evidence="1">
    <location>
        <begin position="442"/>
        <end position="481"/>
    </location>
</feature>
<keyword evidence="2" id="KW-1133">Transmembrane helix</keyword>
<feature type="region of interest" description="Disordered" evidence="1">
    <location>
        <begin position="378"/>
        <end position="406"/>
    </location>
</feature>
<name>A0ABR3WUA3_9PEZI</name>
<comment type="caution">
    <text evidence="3">The sequence shown here is derived from an EMBL/GenBank/DDBJ whole genome shotgun (WGS) entry which is preliminary data.</text>
</comment>
<evidence type="ECO:0000256" key="1">
    <source>
        <dbReference type="SAM" id="MobiDB-lite"/>
    </source>
</evidence>
<feature type="compositionally biased region" description="Basic residues" evidence="1">
    <location>
        <begin position="305"/>
        <end position="314"/>
    </location>
</feature>
<evidence type="ECO:0000313" key="3">
    <source>
        <dbReference type="EMBL" id="KAL1867059.1"/>
    </source>
</evidence>
<evidence type="ECO:0000313" key="4">
    <source>
        <dbReference type="Proteomes" id="UP001583177"/>
    </source>
</evidence>
<feature type="compositionally biased region" description="Pro residues" evidence="1">
    <location>
        <begin position="393"/>
        <end position="402"/>
    </location>
</feature>
<accession>A0ABR3WUA3</accession>
<feature type="region of interest" description="Disordered" evidence="1">
    <location>
        <begin position="305"/>
        <end position="332"/>
    </location>
</feature>
<feature type="compositionally biased region" description="Polar residues" evidence="1">
    <location>
        <begin position="442"/>
        <end position="474"/>
    </location>
</feature>
<feature type="transmembrane region" description="Helical" evidence="2">
    <location>
        <begin position="202"/>
        <end position="221"/>
    </location>
</feature>
<feature type="region of interest" description="Disordered" evidence="1">
    <location>
        <begin position="91"/>
        <end position="123"/>
    </location>
</feature>
<sequence length="481" mass="51722">MTTPLVNGYTTCGPVGGTTQDLLNHVTGVLIRYSQNQPTGANWPLGPAALDQTGIELPTPEVPHNTQAAPITDRESFETIPLNNSLVNHVNFNGDGSNGGHETGAQAHPENGDGQGASGAAHPVQTNNASITQSSFEILGCVPQARRGDQDRAPSFRLSRPPSGMPDFDHVHDDESSHQELEPPRAALEAHESTATIGVKPLIQLVIAMFLFGLSLFSVAAAARVMTVTTEVKKTVTPGHVVWLVVSMVIFLSSAAVLCYVLRGSAAFSWVLGLVQAIRRTLGRARAIRWNIRSPFARIRRAARSRRRSHSHLPHPKEFELDDLEDQPWGRPPTPYPGPAIPVPAVIPQTSHRPLPFGFPSPPTGVDRVDSIVSRLTTISFQSDPRSVSPLSDDPPTPPPKPAGLVSRFQSREPLLPHTTSGASMGQSNRASILTTLCDAVQASNPSGEDSSTGNAAIIQSPQPAYRTQHTSPSRFREHDY</sequence>
<dbReference type="EMBL" id="JAWRVE010000052">
    <property type="protein sequence ID" value="KAL1867059.1"/>
    <property type="molecule type" value="Genomic_DNA"/>
</dbReference>
<organism evidence="3 4">
    <name type="scientific">Diaporthe australafricana</name>
    <dbReference type="NCBI Taxonomy" id="127596"/>
    <lineage>
        <taxon>Eukaryota</taxon>
        <taxon>Fungi</taxon>
        <taxon>Dikarya</taxon>
        <taxon>Ascomycota</taxon>
        <taxon>Pezizomycotina</taxon>
        <taxon>Sordariomycetes</taxon>
        <taxon>Sordariomycetidae</taxon>
        <taxon>Diaporthales</taxon>
        <taxon>Diaporthaceae</taxon>
        <taxon>Diaporthe</taxon>
    </lineage>
</organism>